<dbReference type="InterPro" id="IPR009061">
    <property type="entry name" value="DNA-bd_dom_put_sf"/>
</dbReference>
<evidence type="ECO:0000256" key="2">
    <source>
        <dbReference type="ARBA" id="ARBA00011209"/>
    </source>
</evidence>
<dbReference type="HAMAP" id="MF_00283">
    <property type="entry name" value="Phe_tRNA_synth_beta1"/>
    <property type="match status" value="1"/>
</dbReference>
<evidence type="ECO:0000256" key="1">
    <source>
        <dbReference type="ARBA" id="ARBA00008653"/>
    </source>
</evidence>
<dbReference type="SMART" id="SM00873">
    <property type="entry name" value="B3_4"/>
    <property type="match status" value="1"/>
</dbReference>
<feature type="domain" description="FDX-ACB" evidence="12">
    <location>
        <begin position="597"/>
        <end position="691"/>
    </location>
</feature>
<dbReference type="SMART" id="SM00874">
    <property type="entry name" value="B5"/>
    <property type="match status" value="1"/>
</dbReference>
<comment type="subcellular location">
    <subcellularLocation>
        <location evidence="11">Cytoplasm</location>
    </subcellularLocation>
</comment>
<keyword evidence="3 11" id="KW-0436">Ligase</keyword>
<dbReference type="InterPro" id="IPR005146">
    <property type="entry name" value="B3/B4_tRNA-bd"/>
</dbReference>
<dbReference type="InterPro" id="IPR045060">
    <property type="entry name" value="Phe-tRNA-ligase_IIc_bsu"/>
</dbReference>
<dbReference type="PROSITE" id="PS51483">
    <property type="entry name" value="B5"/>
    <property type="match status" value="1"/>
</dbReference>
<keyword evidence="11" id="KW-0963">Cytoplasm</keyword>
<evidence type="ECO:0000256" key="4">
    <source>
        <dbReference type="ARBA" id="ARBA00022723"/>
    </source>
</evidence>
<evidence type="ECO:0000256" key="8">
    <source>
        <dbReference type="ARBA" id="ARBA00022917"/>
    </source>
</evidence>
<dbReference type="Gene3D" id="3.30.56.10">
    <property type="match status" value="2"/>
</dbReference>
<dbReference type="NCBIfam" id="TIGR00472">
    <property type="entry name" value="pheT_bact"/>
    <property type="match status" value="1"/>
</dbReference>
<evidence type="ECO:0000256" key="5">
    <source>
        <dbReference type="ARBA" id="ARBA00022741"/>
    </source>
</evidence>
<reference evidence="14 15" key="1">
    <citation type="submission" date="2023-06" db="EMBL/GenBank/DDBJ databases">
        <title>Roseiconus lacunae JC819 isolated from Gulf of Mannar region, Tamil Nadu.</title>
        <authorList>
            <person name="Pk S."/>
            <person name="Ch S."/>
            <person name="Ch V.R."/>
        </authorList>
    </citation>
    <scope>NUCLEOTIDE SEQUENCE [LARGE SCALE GENOMIC DNA]</scope>
    <source>
        <strain evidence="14 15">JC819</strain>
    </source>
</reference>
<dbReference type="Pfam" id="PF03147">
    <property type="entry name" value="FDX-ACB"/>
    <property type="match status" value="1"/>
</dbReference>
<protein>
    <recommendedName>
        <fullName evidence="11">Phenylalanine--tRNA ligase beta subunit</fullName>
        <ecNumber evidence="11">6.1.1.20</ecNumber>
    </recommendedName>
    <alternativeName>
        <fullName evidence="11">Phenylalanyl-tRNA synthetase beta subunit</fullName>
        <shortName evidence="11">PheRS</shortName>
    </alternativeName>
</protein>
<dbReference type="Gene3D" id="3.30.70.380">
    <property type="entry name" value="Ferrodoxin-fold anticodon-binding domain"/>
    <property type="match status" value="1"/>
</dbReference>
<dbReference type="SUPFAM" id="SSF54991">
    <property type="entry name" value="Anticodon-binding domain of PheRS"/>
    <property type="match status" value="1"/>
</dbReference>
<dbReference type="InterPro" id="IPR036690">
    <property type="entry name" value="Fdx_antiC-bd_sf"/>
</dbReference>
<name>A0ABT7PKE5_9BACT</name>
<evidence type="ECO:0000256" key="9">
    <source>
        <dbReference type="ARBA" id="ARBA00023146"/>
    </source>
</evidence>
<accession>A0ABT7PKE5</accession>
<dbReference type="InterPro" id="IPR005121">
    <property type="entry name" value="Fdx_antiC-bd"/>
</dbReference>
<evidence type="ECO:0000256" key="3">
    <source>
        <dbReference type="ARBA" id="ARBA00022598"/>
    </source>
</evidence>
<comment type="similarity">
    <text evidence="1 11">Belongs to the phenylalanyl-tRNA synthetase beta subunit family. Type 1 subfamily.</text>
</comment>
<feature type="domain" description="B5" evidence="13">
    <location>
        <begin position="306"/>
        <end position="383"/>
    </location>
</feature>
<dbReference type="Pfam" id="PF03483">
    <property type="entry name" value="B3_4"/>
    <property type="match status" value="1"/>
</dbReference>
<dbReference type="Pfam" id="PF17759">
    <property type="entry name" value="tRNA_synthFbeta"/>
    <property type="match status" value="1"/>
</dbReference>
<dbReference type="InterPro" id="IPR045864">
    <property type="entry name" value="aa-tRNA-synth_II/BPL/LPL"/>
</dbReference>
<keyword evidence="7 11" id="KW-0460">Magnesium</keyword>
<dbReference type="Gene3D" id="3.50.40.10">
    <property type="entry name" value="Phenylalanyl-trna Synthetase, Chain B, domain 3"/>
    <property type="match status" value="1"/>
</dbReference>
<evidence type="ECO:0000259" key="12">
    <source>
        <dbReference type="PROSITE" id="PS51447"/>
    </source>
</evidence>
<comment type="subunit">
    <text evidence="2 11">Tetramer of two alpha and two beta subunits.</text>
</comment>
<dbReference type="Proteomes" id="UP001239462">
    <property type="component" value="Unassembled WGS sequence"/>
</dbReference>
<keyword evidence="6 11" id="KW-0067">ATP-binding</keyword>
<keyword evidence="9 11" id="KW-0030">Aminoacyl-tRNA synthetase</keyword>
<dbReference type="EMBL" id="JASZZN010000011">
    <property type="protein sequence ID" value="MDM4016971.1"/>
    <property type="molecule type" value="Genomic_DNA"/>
</dbReference>
<dbReference type="PANTHER" id="PTHR10947">
    <property type="entry name" value="PHENYLALANYL-TRNA SYNTHETASE BETA CHAIN AND LEUCINE-RICH REPEAT-CONTAINING PROTEIN 47"/>
    <property type="match status" value="1"/>
</dbReference>
<dbReference type="SUPFAM" id="SSF46955">
    <property type="entry name" value="Putative DNA-binding domain"/>
    <property type="match status" value="2"/>
</dbReference>
<gene>
    <name evidence="11 14" type="primary">pheT</name>
    <name evidence="14" type="ORF">QTN89_16100</name>
</gene>
<feature type="binding site" evidence="11">
    <location>
        <position position="361"/>
    </location>
    <ligand>
        <name>Mg(2+)</name>
        <dbReference type="ChEBI" id="CHEBI:18420"/>
        <note>shared with alpha subunit</note>
    </ligand>
</feature>
<evidence type="ECO:0000256" key="10">
    <source>
        <dbReference type="ARBA" id="ARBA00049255"/>
    </source>
</evidence>
<dbReference type="Gene3D" id="3.30.930.10">
    <property type="entry name" value="Bira Bifunctional Protein, Domain 2"/>
    <property type="match status" value="1"/>
</dbReference>
<dbReference type="RefSeq" id="WP_289164522.1">
    <property type="nucleotide sequence ID" value="NZ_JASZZN010000011.1"/>
</dbReference>
<dbReference type="SUPFAM" id="SSF55681">
    <property type="entry name" value="Class II aaRS and biotin synthetases"/>
    <property type="match status" value="1"/>
</dbReference>
<sequence length="692" mass="75898">MLVSWNWLSRYVDLSMDRIELENKLSLSGLNHEGTDSWKDNPALVEGDYCIDLEVTSNRGDCLGHIGVAREIAVLFDLELNVPQPTLSPSSTDVQSLLAVDNQYVEACPRYTARIIQGVKVGPSPDWLVEALRSVFWRRNKDQSVEVPQSVNNIVDATNYVMTECGQPLHAFDYSKLAGQKIVVRPAKPKEVLTAIDHRQYELDESACVIADASRACAVAGVMGGADSEVTATTTDLVIEAAIFTPLSVRRTARALKLHSPSSYRFERRVDPVGVDWASRRVCELIVDIAGGTVADGIIDTAPDVQPNPPVVLRLSEIERILGIKVSADETTRILNALGCQSTVKVTSDEGQFVPPSWRHDLSREADLIEEVARVHGYEKIPEDSPIPVAPSSKRPFDVAAEKIRHVLTAAGYSEAMTPSVTRQALDQSLSPWTDRPALVTQTAMLKGAKTIRRSLLPSLLEARANNWSSASIEANLFEMAHVYLPAESPEGLPDEHYSVGLVSGEDFFVVKGAVETLCQTMGIGSELNVTPSPLNGFIEGQVVELTLGEDRLGFLGVVDPKTLKQWKLPGNVVTAELSMSTLMDHARLVPQQQSVSMYPSVERDLNFVMKESVRWNELETIARSAVGSQLKAVTYRETYRDPDRDGKDMKRILMTVQLQKDDATLSGEEADALVQAVIGKCKTELGAELLG</sequence>
<dbReference type="PANTHER" id="PTHR10947:SF0">
    <property type="entry name" value="PHENYLALANINE--TRNA LIGASE BETA SUBUNIT"/>
    <property type="match status" value="1"/>
</dbReference>
<proteinExistence type="inferred from homology"/>
<dbReference type="SMART" id="SM00896">
    <property type="entry name" value="FDX-ACB"/>
    <property type="match status" value="1"/>
</dbReference>
<evidence type="ECO:0000313" key="15">
    <source>
        <dbReference type="Proteomes" id="UP001239462"/>
    </source>
</evidence>
<evidence type="ECO:0000313" key="14">
    <source>
        <dbReference type="EMBL" id="MDM4016971.1"/>
    </source>
</evidence>
<dbReference type="PROSITE" id="PS51447">
    <property type="entry name" value="FDX_ACB"/>
    <property type="match status" value="1"/>
</dbReference>
<dbReference type="InterPro" id="IPR004532">
    <property type="entry name" value="Phe-tRNA-ligase_IIc_bsu_bact"/>
</dbReference>
<dbReference type="InterPro" id="IPR020825">
    <property type="entry name" value="Phe-tRNA_synthase-like_B3/B4"/>
</dbReference>
<keyword evidence="8 11" id="KW-0648">Protein biosynthesis</keyword>
<evidence type="ECO:0000256" key="6">
    <source>
        <dbReference type="ARBA" id="ARBA00022840"/>
    </source>
</evidence>
<feature type="binding site" evidence="11">
    <location>
        <position position="370"/>
    </location>
    <ligand>
        <name>Mg(2+)</name>
        <dbReference type="ChEBI" id="CHEBI:18420"/>
        <note>shared with alpha subunit</note>
    </ligand>
</feature>
<dbReference type="Pfam" id="PF03484">
    <property type="entry name" value="B5"/>
    <property type="match status" value="1"/>
</dbReference>
<evidence type="ECO:0000259" key="13">
    <source>
        <dbReference type="PROSITE" id="PS51483"/>
    </source>
</evidence>
<keyword evidence="4 11" id="KW-0479">Metal-binding</keyword>
<keyword evidence="15" id="KW-1185">Reference proteome</keyword>
<dbReference type="SUPFAM" id="SSF56037">
    <property type="entry name" value="PheT/TilS domain"/>
    <property type="match status" value="1"/>
</dbReference>
<dbReference type="InterPro" id="IPR041616">
    <property type="entry name" value="PheRS_beta_core"/>
</dbReference>
<dbReference type="EC" id="6.1.1.20" evidence="11"/>
<feature type="binding site" evidence="11">
    <location>
        <position position="371"/>
    </location>
    <ligand>
        <name>Mg(2+)</name>
        <dbReference type="ChEBI" id="CHEBI:18420"/>
        <note>shared with alpha subunit</note>
    </ligand>
</feature>
<comment type="catalytic activity">
    <reaction evidence="10 11">
        <text>tRNA(Phe) + L-phenylalanine + ATP = L-phenylalanyl-tRNA(Phe) + AMP + diphosphate + H(+)</text>
        <dbReference type="Rhea" id="RHEA:19413"/>
        <dbReference type="Rhea" id="RHEA-COMP:9668"/>
        <dbReference type="Rhea" id="RHEA-COMP:9699"/>
        <dbReference type="ChEBI" id="CHEBI:15378"/>
        <dbReference type="ChEBI" id="CHEBI:30616"/>
        <dbReference type="ChEBI" id="CHEBI:33019"/>
        <dbReference type="ChEBI" id="CHEBI:58095"/>
        <dbReference type="ChEBI" id="CHEBI:78442"/>
        <dbReference type="ChEBI" id="CHEBI:78531"/>
        <dbReference type="ChEBI" id="CHEBI:456215"/>
        <dbReference type="EC" id="6.1.1.20"/>
    </reaction>
</comment>
<dbReference type="InterPro" id="IPR005147">
    <property type="entry name" value="tRNA_synthase_B5-dom"/>
</dbReference>
<comment type="caution">
    <text evidence="14">The sequence shown here is derived from an EMBL/GenBank/DDBJ whole genome shotgun (WGS) entry which is preliminary data.</text>
</comment>
<feature type="binding site" evidence="11">
    <location>
        <position position="367"/>
    </location>
    <ligand>
        <name>Mg(2+)</name>
        <dbReference type="ChEBI" id="CHEBI:18420"/>
        <note>shared with alpha subunit</note>
    </ligand>
</feature>
<organism evidence="14 15">
    <name type="scientific">Roseiconus lacunae</name>
    <dbReference type="NCBI Taxonomy" id="2605694"/>
    <lineage>
        <taxon>Bacteria</taxon>
        <taxon>Pseudomonadati</taxon>
        <taxon>Planctomycetota</taxon>
        <taxon>Planctomycetia</taxon>
        <taxon>Pirellulales</taxon>
        <taxon>Pirellulaceae</taxon>
        <taxon>Roseiconus</taxon>
    </lineage>
</organism>
<comment type="cofactor">
    <cofactor evidence="11">
        <name>Mg(2+)</name>
        <dbReference type="ChEBI" id="CHEBI:18420"/>
    </cofactor>
    <text evidence="11">Binds 2 magnesium ions per tetramer.</text>
</comment>
<evidence type="ECO:0000256" key="7">
    <source>
        <dbReference type="ARBA" id="ARBA00022842"/>
    </source>
</evidence>
<keyword evidence="5 11" id="KW-0547">Nucleotide-binding</keyword>
<evidence type="ECO:0000256" key="11">
    <source>
        <dbReference type="HAMAP-Rule" id="MF_00283"/>
    </source>
</evidence>
<dbReference type="GO" id="GO:0004826">
    <property type="term" value="F:phenylalanine-tRNA ligase activity"/>
    <property type="evidence" value="ECO:0007669"/>
    <property type="project" value="UniProtKB-EC"/>
</dbReference>